<evidence type="ECO:0000313" key="3">
    <source>
        <dbReference type="Proteomes" id="UP000663852"/>
    </source>
</evidence>
<feature type="region of interest" description="Disordered" evidence="1">
    <location>
        <begin position="201"/>
        <end position="220"/>
    </location>
</feature>
<feature type="compositionally biased region" description="Basic and acidic residues" evidence="1">
    <location>
        <begin position="153"/>
        <end position="179"/>
    </location>
</feature>
<feature type="compositionally biased region" description="Polar residues" evidence="1">
    <location>
        <begin position="205"/>
        <end position="220"/>
    </location>
</feature>
<dbReference type="OrthoDB" id="10039180at2759"/>
<proteinExistence type="predicted"/>
<name>A0A814NJ23_ADIRI</name>
<protein>
    <submittedName>
        <fullName evidence="2">Uncharacterized protein</fullName>
    </submittedName>
</protein>
<gene>
    <name evidence="2" type="ORF">EDS130_LOCUS19617</name>
</gene>
<sequence length="220" mass="26372">MLYLFDQGRVNKFYNMSFSTKSYSKESRSSSHYSRSSSYLASTNNGCSSSYASHSFIDDRPLSTRLIERDCSCPSLAWQSDFDDPFYFDRLRWRFDNDLFNYNYGLGRPIPITYRRWNNYSTRSIPIQRISSTSNVRRYRKSDNDDYSSSFMKQHDESSMRRENRISSDNWPPKREPPTRKRSSMTIFVQQPFIDQCDLPYYRQTPRTPTYPNSSRFEYY</sequence>
<comment type="caution">
    <text evidence="2">The sequence shown here is derived from an EMBL/GenBank/DDBJ whole genome shotgun (WGS) entry which is preliminary data.</text>
</comment>
<feature type="region of interest" description="Disordered" evidence="1">
    <location>
        <begin position="136"/>
        <end position="185"/>
    </location>
</feature>
<evidence type="ECO:0000313" key="2">
    <source>
        <dbReference type="EMBL" id="CAF1093635.1"/>
    </source>
</evidence>
<dbReference type="Proteomes" id="UP000663852">
    <property type="component" value="Unassembled WGS sequence"/>
</dbReference>
<organism evidence="2 3">
    <name type="scientific">Adineta ricciae</name>
    <name type="common">Rotifer</name>
    <dbReference type="NCBI Taxonomy" id="249248"/>
    <lineage>
        <taxon>Eukaryota</taxon>
        <taxon>Metazoa</taxon>
        <taxon>Spiralia</taxon>
        <taxon>Gnathifera</taxon>
        <taxon>Rotifera</taxon>
        <taxon>Eurotatoria</taxon>
        <taxon>Bdelloidea</taxon>
        <taxon>Adinetida</taxon>
        <taxon>Adinetidae</taxon>
        <taxon>Adineta</taxon>
    </lineage>
</organism>
<dbReference type="EMBL" id="CAJNOJ010000094">
    <property type="protein sequence ID" value="CAF1093635.1"/>
    <property type="molecule type" value="Genomic_DNA"/>
</dbReference>
<dbReference type="AlphaFoldDB" id="A0A814NJ23"/>
<reference evidence="2" key="1">
    <citation type="submission" date="2021-02" db="EMBL/GenBank/DDBJ databases">
        <authorList>
            <person name="Nowell W R."/>
        </authorList>
    </citation>
    <scope>NUCLEOTIDE SEQUENCE</scope>
</reference>
<evidence type="ECO:0000256" key="1">
    <source>
        <dbReference type="SAM" id="MobiDB-lite"/>
    </source>
</evidence>
<accession>A0A814NJ23</accession>